<feature type="binding site" evidence="7">
    <location>
        <position position="161"/>
    </location>
    <ligand>
        <name>oxalate</name>
        <dbReference type="ChEBI" id="CHEBI:30623"/>
    </ligand>
</feature>
<feature type="transmembrane region" description="Helical" evidence="10">
    <location>
        <begin position="66"/>
        <end position="82"/>
    </location>
</feature>
<keyword evidence="4 9" id="KW-0964">Secreted</keyword>
<organism evidence="12 13">
    <name type="scientific">Marchantia polymorpha subsp. ruderalis</name>
    <dbReference type="NCBI Taxonomy" id="1480154"/>
    <lineage>
        <taxon>Eukaryota</taxon>
        <taxon>Viridiplantae</taxon>
        <taxon>Streptophyta</taxon>
        <taxon>Embryophyta</taxon>
        <taxon>Marchantiophyta</taxon>
        <taxon>Marchantiopsida</taxon>
        <taxon>Marchantiidae</taxon>
        <taxon>Marchantiales</taxon>
        <taxon>Marchantiaceae</taxon>
        <taxon>Marchantia</taxon>
    </lineage>
</organism>
<evidence type="ECO:0000256" key="2">
    <source>
        <dbReference type="ARBA" id="ARBA00007456"/>
    </source>
</evidence>
<feature type="binding site" evidence="7">
    <location>
        <position position="156"/>
    </location>
    <ligand>
        <name>oxalate</name>
        <dbReference type="ChEBI" id="CHEBI:30623"/>
    </ligand>
</feature>
<dbReference type="GO" id="GO:0048046">
    <property type="term" value="C:apoplast"/>
    <property type="evidence" value="ECO:0007669"/>
    <property type="project" value="UniProtKB-SubCell"/>
</dbReference>
<reference evidence="12" key="1">
    <citation type="submission" date="2016-03" db="EMBL/GenBank/DDBJ databases">
        <title>Mechanisms controlling the formation of the plant cell surface in tip-growing cells are functionally conserved among land plants.</title>
        <authorList>
            <person name="Honkanen S."/>
            <person name="Jones V.A."/>
            <person name="Morieri G."/>
            <person name="Champion C."/>
            <person name="Hetherington A.J."/>
            <person name="Kelly S."/>
            <person name="Saint-Marcoux D."/>
            <person name="Proust H."/>
            <person name="Prescott H."/>
            <person name="Dolan L."/>
        </authorList>
    </citation>
    <scope>NUCLEOTIDE SEQUENCE [LARGE SCALE GENOMIC DNA]</scope>
    <source>
        <tissue evidence="12">Whole gametophyte</tissue>
    </source>
</reference>
<keyword evidence="10" id="KW-0812">Transmembrane</keyword>
<evidence type="ECO:0000256" key="8">
    <source>
        <dbReference type="PIRSR" id="PIRSR601929-2"/>
    </source>
</evidence>
<dbReference type="GO" id="GO:0030145">
    <property type="term" value="F:manganese ion binding"/>
    <property type="evidence" value="ECO:0007669"/>
    <property type="project" value="UniProtKB-UniRule"/>
</dbReference>
<evidence type="ECO:0000256" key="6">
    <source>
        <dbReference type="ARBA" id="ARBA00023211"/>
    </source>
</evidence>
<evidence type="ECO:0000256" key="9">
    <source>
        <dbReference type="RuleBase" id="RU366015"/>
    </source>
</evidence>
<dbReference type="EMBL" id="LVLJ01000416">
    <property type="protein sequence ID" value="OAE34373.1"/>
    <property type="molecule type" value="Genomic_DNA"/>
</dbReference>
<evidence type="ECO:0000256" key="10">
    <source>
        <dbReference type="SAM" id="Phobius"/>
    </source>
</evidence>
<accession>A0A176WP56</accession>
<dbReference type="Proteomes" id="UP000077202">
    <property type="component" value="Unassembled WGS sequence"/>
</dbReference>
<feature type="binding site" evidence="8">
    <location>
        <position position="154"/>
    </location>
    <ligand>
        <name>Mn(2+)</name>
        <dbReference type="ChEBI" id="CHEBI:29035"/>
    </ligand>
</feature>
<dbReference type="InterPro" id="IPR011051">
    <property type="entry name" value="RmlC_Cupin_sf"/>
</dbReference>
<dbReference type="SMART" id="SM00835">
    <property type="entry name" value="Cupin_1"/>
    <property type="match status" value="1"/>
</dbReference>
<dbReference type="PRINTS" id="PR00325">
    <property type="entry name" value="GERMIN"/>
</dbReference>
<keyword evidence="10" id="KW-0472">Membrane</keyword>
<keyword evidence="5 7" id="KW-0479">Metal-binding</keyword>
<keyword evidence="13" id="KW-1185">Reference proteome</keyword>
<feature type="binding site" evidence="8">
    <location>
        <position position="161"/>
    </location>
    <ligand>
        <name>Mn(2+)</name>
        <dbReference type="ChEBI" id="CHEBI:29035"/>
    </ligand>
</feature>
<dbReference type="Pfam" id="PF00190">
    <property type="entry name" value="Cupin_1"/>
    <property type="match status" value="1"/>
</dbReference>
<dbReference type="SMR" id="A0A176WP56"/>
<evidence type="ECO:0000256" key="5">
    <source>
        <dbReference type="ARBA" id="ARBA00022723"/>
    </source>
</evidence>
<name>A0A176WP56_MARPO</name>
<evidence type="ECO:0000259" key="11">
    <source>
        <dbReference type="SMART" id="SM00835"/>
    </source>
</evidence>
<evidence type="ECO:0000256" key="7">
    <source>
        <dbReference type="PIRSR" id="PIRSR601929-1"/>
    </source>
</evidence>
<keyword evidence="3 9" id="KW-0052">Apoplast</keyword>
<feature type="binding site" evidence="8">
    <location>
        <position position="200"/>
    </location>
    <ligand>
        <name>Mn(2+)</name>
        <dbReference type="ChEBI" id="CHEBI:29035"/>
    </ligand>
</feature>
<keyword evidence="6 7" id="KW-0464">Manganese</keyword>
<evidence type="ECO:0000256" key="1">
    <source>
        <dbReference type="ARBA" id="ARBA00004271"/>
    </source>
</evidence>
<dbReference type="SUPFAM" id="SSF51182">
    <property type="entry name" value="RmlC-like cupins"/>
    <property type="match status" value="1"/>
</dbReference>
<feature type="domain" description="Cupin type-1" evidence="11">
    <location>
        <begin position="108"/>
        <end position="253"/>
    </location>
</feature>
<keyword evidence="10" id="KW-1133">Transmembrane helix</keyword>
<evidence type="ECO:0000313" key="12">
    <source>
        <dbReference type="EMBL" id="OAE34373.1"/>
    </source>
</evidence>
<evidence type="ECO:0000313" key="13">
    <source>
        <dbReference type="Proteomes" id="UP000077202"/>
    </source>
</evidence>
<dbReference type="InterPro" id="IPR014710">
    <property type="entry name" value="RmlC-like_jellyroll"/>
</dbReference>
<evidence type="ECO:0000256" key="3">
    <source>
        <dbReference type="ARBA" id="ARBA00022523"/>
    </source>
</evidence>
<dbReference type="InterPro" id="IPR001929">
    <property type="entry name" value="Germin"/>
</dbReference>
<dbReference type="InterPro" id="IPR006045">
    <property type="entry name" value="Cupin_1"/>
</dbReference>
<comment type="subcellular location">
    <subcellularLocation>
        <location evidence="1 9">Secreted</location>
        <location evidence="1 9">Extracellular space</location>
        <location evidence="1 9">Apoplast</location>
    </subcellularLocation>
</comment>
<dbReference type="AlphaFoldDB" id="A0A176WP56"/>
<evidence type="ECO:0000256" key="4">
    <source>
        <dbReference type="ARBA" id="ARBA00022525"/>
    </source>
</evidence>
<feature type="binding site" evidence="8">
    <location>
        <position position="156"/>
    </location>
    <ligand>
        <name>Mn(2+)</name>
        <dbReference type="ChEBI" id="CHEBI:29035"/>
    </ligand>
</feature>
<comment type="caution">
    <text evidence="12">The sequence shown here is derived from an EMBL/GenBank/DDBJ whole genome shotgun (WGS) entry which is preliminary data.</text>
</comment>
<dbReference type="PANTHER" id="PTHR31238">
    <property type="entry name" value="GERMIN-LIKE PROTEIN SUBFAMILY 3 MEMBER 3"/>
    <property type="match status" value="1"/>
</dbReference>
<sequence>MIVIISKHAKCLHPPPDPENFAYKAEVQLPSTSHCTSLTHIRSLPKFSALFLSLLLHSIMANQKQLALLGLALLVIQGVIAYDPTITMDFGFMNASTGEDFTSRAFSSNMLPPNPSAGGLVLVPQFAAQFPGVTGLGISSLFFKLGTGGLVPPHFHARATEIFFVLSGTWDVGFVDSANKLYSAKLKAGDQFVFPQGLIHYQMAGSSSATGYSAFNSQNPGVTLIASNVFASMPEIPSGVLEAAFKVDAMTVMNIRKALMG</sequence>
<dbReference type="Gene3D" id="2.60.120.10">
    <property type="entry name" value="Jelly Rolls"/>
    <property type="match status" value="1"/>
</dbReference>
<protein>
    <recommendedName>
        <fullName evidence="9">Germin-like protein</fullName>
    </recommendedName>
</protein>
<gene>
    <name evidence="12" type="ORF">AXG93_1054s1600</name>
</gene>
<comment type="similarity">
    <text evidence="2 9">Belongs to the germin family.</text>
</comment>
<proteinExistence type="inferred from homology"/>
<dbReference type="CDD" id="cd02241">
    <property type="entry name" value="cupin_OxOx"/>
    <property type="match status" value="1"/>
</dbReference>